<dbReference type="EMBL" id="CP013140">
    <property type="protein sequence ID" value="ALN57931.1"/>
    <property type="molecule type" value="Genomic_DNA"/>
</dbReference>
<dbReference type="OrthoDB" id="5572566at2"/>
<sequence>MTATTQIAEQMQLSEPGQALAAAHEAPLAAVSALIGAQRYGDALPLSLRLLPTPYALAWTCQCAGAQPLDERDAQGLRLAQRWMRERDEPSRQAAQAFAENDDYRSPGAWLAAAAAWASGAPAAEGGAPPAAHLTAVAANAALVLLASREPERFDERLQRWAEQAHALLGQVHPTEQIA</sequence>
<protein>
    <submittedName>
        <fullName evidence="1">Uncharacterized protein</fullName>
    </submittedName>
</protein>
<proteinExistence type="predicted"/>
<dbReference type="InterPro" id="IPR053855">
    <property type="entry name" value="DUF6931"/>
</dbReference>
<dbReference type="STRING" id="69.GLE_2582"/>
<accession>A0A0S2DH64</accession>
<dbReference type="AlphaFoldDB" id="A0A0S2DH64"/>
<reference evidence="1 2" key="1">
    <citation type="submission" date="2015-11" db="EMBL/GenBank/DDBJ databases">
        <title>Genome sequences of Lysobacter enzymogenes strain C3 and Lysobacter antibioticus ATCC 29479.</title>
        <authorList>
            <person name="Kobayashi D.Y."/>
        </authorList>
    </citation>
    <scope>NUCLEOTIDE SEQUENCE [LARGE SCALE GENOMIC DNA]</scope>
    <source>
        <strain evidence="1 2">C3</strain>
    </source>
</reference>
<dbReference type="Proteomes" id="UP000061569">
    <property type="component" value="Chromosome"/>
</dbReference>
<evidence type="ECO:0000313" key="1">
    <source>
        <dbReference type="EMBL" id="ALN57931.1"/>
    </source>
</evidence>
<dbReference type="KEGG" id="lez:GLE_2582"/>
<organism evidence="1 2">
    <name type="scientific">Lysobacter enzymogenes</name>
    <dbReference type="NCBI Taxonomy" id="69"/>
    <lineage>
        <taxon>Bacteria</taxon>
        <taxon>Pseudomonadati</taxon>
        <taxon>Pseudomonadota</taxon>
        <taxon>Gammaproteobacteria</taxon>
        <taxon>Lysobacterales</taxon>
        <taxon>Lysobacteraceae</taxon>
        <taxon>Lysobacter</taxon>
    </lineage>
</organism>
<dbReference type="Pfam" id="PF22011">
    <property type="entry name" value="DUF6931"/>
    <property type="match status" value="1"/>
</dbReference>
<name>A0A0S2DH64_LYSEN</name>
<dbReference type="PATRIC" id="fig|69.6.peg.2541"/>
<gene>
    <name evidence="1" type="ORF">GLE_2582</name>
</gene>
<evidence type="ECO:0000313" key="2">
    <source>
        <dbReference type="Proteomes" id="UP000061569"/>
    </source>
</evidence>